<dbReference type="Proteomes" id="UP000490980">
    <property type="component" value="Unassembled WGS sequence"/>
</dbReference>
<organism evidence="1 2">
    <name type="scientific">Luteibacter anthropi</name>
    <dbReference type="NCBI Taxonomy" id="564369"/>
    <lineage>
        <taxon>Bacteria</taxon>
        <taxon>Pseudomonadati</taxon>
        <taxon>Pseudomonadota</taxon>
        <taxon>Gammaproteobacteria</taxon>
        <taxon>Lysobacterales</taxon>
        <taxon>Rhodanobacteraceae</taxon>
        <taxon>Luteibacter</taxon>
    </lineage>
</organism>
<accession>A0A7X5ZJC0</accession>
<keyword evidence="2" id="KW-1185">Reference proteome</keyword>
<dbReference type="EMBL" id="JAARLZ010000007">
    <property type="protein sequence ID" value="NII07595.1"/>
    <property type="molecule type" value="Genomic_DNA"/>
</dbReference>
<dbReference type="RefSeq" id="WP_166949585.1">
    <property type="nucleotide sequence ID" value="NZ_JAARLZ010000007.1"/>
</dbReference>
<reference evidence="1 2" key="1">
    <citation type="submission" date="2020-03" db="EMBL/GenBank/DDBJ databases">
        <authorList>
            <person name="Lai Q."/>
        </authorList>
    </citation>
    <scope>NUCLEOTIDE SEQUENCE [LARGE SCALE GENOMIC DNA]</scope>
    <source>
        <strain evidence="1 2">CCUG 25036</strain>
    </source>
</reference>
<evidence type="ECO:0000313" key="1">
    <source>
        <dbReference type="EMBL" id="NII07595.1"/>
    </source>
</evidence>
<dbReference type="InterPro" id="IPR025560">
    <property type="entry name" value="Imm22"/>
</dbReference>
<gene>
    <name evidence="1" type="ORF">HBF25_14515</name>
</gene>
<evidence type="ECO:0008006" key="3">
    <source>
        <dbReference type="Google" id="ProtNLM"/>
    </source>
</evidence>
<evidence type="ECO:0000313" key="2">
    <source>
        <dbReference type="Proteomes" id="UP000490980"/>
    </source>
</evidence>
<protein>
    <recommendedName>
        <fullName evidence="3">Immunity protein 22</fullName>
    </recommendedName>
</protein>
<sequence>MRTRETSHFYLGRVTDTARFNEFLAEHYDRDDDEPISAFYASQGERFCDHDFMETGERSPGASLEEFFAPHSYASEWSAALCEAARSKGLDDANALLFINTEQIAQPRSVTYEGFELVYVGAIGYSI</sequence>
<dbReference type="AlphaFoldDB" id="A0A7X5ZJC0"/>
<dbReference type="Pfam" id="PF14112">
    <property type="entry name" value="DUF4284"/>
    <property type="match status" value="1"/>
</dbReference>
<name>A0A7X5ZJC0_9GAMM</name>
<proteinExistence type="predicted"/>
<comment type="caution">
    <text evidence="1">The sequence shown here is derived from an EMBL/GenBank/DDBJ whole genome shotgun (WGS) entry which is preliminary data.</text>
</comment>